<keyword evidence="5" id="KW-1185">Reference proteome</keyword>
<evidence type="ECO:0000256" key="2">
    <source>
        <dbReference type="PROSITE-ProRule" id="PRU00110"/>
    </source>
</evidence>
<keyword evidence="2" id="KW-0597">Phosphoprotein</keyword>
<comment type="caution">
    <text evidence="4">The sequence shown here is derived from an EMBL/GenBank/DDBJ whole genome shotgun (WGS) entry which is preliminary data.</text>
</comment>
<accession>A0ABX0U1A7</accession>
<reference evidence="4 5" key="1">
    <citation type="submission" date="2020-03" db="EMBL/GenBank/DDBJ databases">
        <title>Genomic Encyclopedia of Type Strains, Phase IV (KMG-IV): sequencing the most valuable type-strain genomes for metagenomic binning, comparative biology and taxonomic classification.</title>
        <authorList>
            <person name="Goeker M."/>
        </authorList>
    </citation>
    <scope>NUCLEOTIDE SEQUENCE [LARGE SCALE GENOMIC DNA]</scope>
    <source>
        <strain evidence="4 5">DSM 22753</strain>
    </source>
</reference>
<dbReference type="RefSeq" id="WP_140048320.1">
    <property type="nucleotide sequence ID" value="NZ_BAAAEV010000001.1"/>
</dbReference>
<dbReference type="Pfam" id="PF01627">
    <property type="entry name" value="Hpt"/>
    <property type="match status" value="1"/>
</dbReference>
<dbReference type="SUPFAM" id="SSF47226">
    <property type="entry name" value="Histidine-containing phosphotransfer domain, HPT domain"/>
    <property type="match status" value="1"/>
</dbReference>
<organism evidence="4 5">
    <name type="scientific">Sphingomonas japonica</name>
    <dbReference type="NCBI Taxonomy" id="511662"/>
    <lineage>
        <taxon>Bacteria</taxon>
        <taxon>Pseudomonadati</taxon>
        <taxon>Pseudomonadota</taxon>
        <taxon>Alphaproteobacteria</taxon>
        <taxon>Sphingomonadales</taxon>
        <taxon>Sphingomonadaceae</taxon>
        <taxon>Sphingomonas</taxon>
    </lineage>
</organism>
<sequence length="94" mass="10422">MSEFEARMEALRSRFRDRAVSESERLTAALIAGDRSELRRACHSLTGNAGMFGFPELSRQAALTESAIEDGECAERIEELTRAVVTALDAMQTR</sequence>
<protein>
    <submittedName>
        <fullName evidence="4">HPt (Histidine-containing phosphotransfer) domain-containing protein</fullName>
    </submittedName>
</protein>
<dbReference type="InterPro" id="IPR008207">
    <property type="entry name" value="Sig_transdc_His_kin_Hpt_dom"/>
</dbReference>
<evidence type="ECO:0000259" key="3">
    <source>
        <dbReference type="PROSITE" id="PS50894"/>
    </source>
</evidence>
<dbReference type="Proteomes" id="UP000788153">
    <property type="component" value="Unassembled WGS sequence"/>
</dbReference>
<feature type="modified residue" description="Phosphohistidine" evidence="2">
    <location>
        <position position="43"/>
    </location>
</feature>
<gene>
    <name evidence="4" type="ORF">FHT01_000709</name>
</gene>
<keyword evidence="1" id="KW-0902">Two-component regulatory system</keyword>
<evidence type="ECO:0000313" key="4">
    <source>
        <dbReference type="EMBL" id="NIJ23167.1"/>
    </source>
</evidence>
<proteinExistence type="predicted"/>
<evidence type="ECO:0000313" key="5">
    <source>
        <dbReference type="Proteomes" id="UP000788153"/>
    </source>
</evidence>
<dbReference type="InterPro" id="IPR036641">
    <property type="entry name" value="HPT_dom_sf"/>
</dbReference>
<dbReference type="PROSITE" id="PS50894">
    <property type="entry name" value="HPT"/>
    <property type="match status" value="1"/>
</dbReference>
<feature type="domain" description="HPt" evidence="3">
    <location>
        <begin position="4"/>
        <end position="94"/>
    </location>
</feature>
<evidence type="ECO:0000256" key="1">
    <source>
        <dbReference type="ARBA" id="ARBA00023012"/>
    </source>
</evidence>
<dbReference type="EMBL" id="JAASQP010000001">
    <property type="protein sequence ID" value="NIJ23167.1"/>
    <property type="molecule type" value="Genomic_DNA"/>
</dbReference>
<name>A0ABX0U1A7_9SPHN</name>
<dbReference type="Gene3D" id="1.20.120.160">
    <property type="entry name" value="HPT domain"/>
    <property type="match status" value="1"/>
</dbReference>